<proteinExistence type="predicted"/>
<dbReference type="GO" id="GO:0043565">
    <property type="term" value="F:sequence-specific DNA binding"/>
    <property type="evidence" value="ECO:0007669"/>
    <property type="project" value="InterPro"/>
</dbReference>
<keyword evidence="2 6" id="KW-0863">Zinc-finger</keyword>
<keyword evidence="9" id="KW-1185">Reference proteome</keyword>
<name>A0A1Y1VN95_9FUNG</name>
<dbReference type="EMBL" id="MCFH01000001">
    <property type="protein sequence ID" value="ORX60886.1"/>
    <property type="molecule type" value="Genomic_DNA"/>
</dbReference>
<dbReference type="InterPro" id="IPR000679">
    <property type="entry name" value="Znf_GATA"/>
</dbReference>
<dbReference type="Proteomes" id="UP000193719">
    <property type="component" value="Unassembled WGS sequence"/>
</dbReference>
<evidence type="ECO:0000313" key="9">
    <source>
        <dbReference type="Proteomes" id="UP000193719"/>
    </source>
</evidence>
<dbReference type="PANTHER" id="PTHR47172:SF24">
    <property type="entry name" value="GATA ZINC FINGER DOMAIN-CONTAINING PROTEIN 14-RELATED"/>
    <property type="match status" value="1"/>
</dbReference>
<dbReference type="GO" id="GO:0006355">
    <property type="term" value="P:regulation of DNA-templated transcription"/>
    <property type="evidence" value="ECO:0007669"/>
    <property type="project" value="InterPro"/>
</dbReference>
<dbReference type="AlphaFoldDB" id="A0A1Y1VN95"/>
<dbReference type="STRING" id="1754191.A0A1Y1VN95"/>
<dbReference type="InterPro" id="IPR013088">
    <property type="entry name" value="Znf_NHR/GATA"/>
</dbReference>
<sequence length="488" mass="54723">MDNKNLTNLLNMMVRMPSTISSQENSITSNELEAYIKNLQALNNTLNGSSPVNNTLLKRSENNNKLEISNNEVYGFAPLSPMSDSESAFGNELNENPDSIHSPPATPPMDDFNTNTNFLNKDELNINLLNYPFLFNNNNYMPLVKEQNLKKAHPQPEQCSPSSKKIKLESGYSKEVAYNETKIEKKKSKENGRKITCYNCHTDSTPLWRRTPDRLHSLCNACGLYYKQYNTHRPLNLQHKSSKTNKKCNTTSSPSTTSSKISIKPILKKEISILTPEVASPTELLLANKNAELLNSVNFTNNLDLLNQVSSGTSSLLAASSPLATESLLASSVSTNPQLLGSLAAATTTTNNDMMNSSLLLNNSDLLSTVALLNNQNLSLKRKHSEDLSSDNEFLYQNNENLFLNQGNTSMNNVMNDPSFLLSKAMKNVTEELSNISTESLVNSQLEEKKFRSEIECMEREDVQRLLTNYEKRCEFLRGYLMATRNRN</sequence>
<evidence type="ECO:0000313" key="8">
    <source>
        <dbReference type="EMBL" id="ORX60886.1"/>
    </source>
</evidence>
<dbReference type="Gene3D" id="3.30.50.10">
    <property type="entry name" value="Erythroid Transcription Factor GATA-1, subunit A"/>
    <property type="match status" value="1"/>
</dbReference>
<keyword evidence="5" id="KW-0804">Transcription</keyword>
<evidence type="ECO:0000256" key="2">
    <source>
        <dbReference type="ARBA" id="ARBA00022771"/>
    </source>
</evidence>
<dbReference type="PROSITE" id="PS50114">
    <property type="entry name" value="GATA_ZN_FINGER_2"/>
    <property type="match status" value="1"/>
</dbReference>
<dbReference type="PANTHER" id="PTHR47172">
    <property type="entry name" value="OS01G0976800 PROTEIN"/>
    <property type="match status" value="1"/>
</dbReference>
<gene>
    <name evidence="8" type="ORF">BCR36DRAFT_578962</name>
</gene>
<evidence type="ECO:0000256" key="3">
    <source>
        <dbReference type="ARBA" id="ARBA00022833"/>
    </source>
</evidence>
<dbReference type="SMART" id="SM00401">
    <property type="entry name" value="ZnF_GATA"/>
    <property type="match status" value="1"/>
</dbReference>
<evidence type="ECO:0000256" key="1">
    <source>
        <dbReference type="ARBA" id="ARBA00022723"/>
    </source>
</evidence>
<protein>
    <recommendedName>
        <fullName evidence="7">GATA-type domain-containing protein</fullName>
    </recommendedName>
</protein>
<comment type="caution">
    <text evidence="8">The sequence shown here is derived from an EMBL/GenBank/DDBJ whole genome shotgun (WGS) entry which is preliminary data.</text>
</comment>
<dbReference type="OrthoDB" id="515401at2759"/>
<reference evidence="8 9" key="2">
    <citation type="submission" date="2016-08" db="EMBL/GenBank/DDBJ databases">
        <title>Pervasive Adenine N6-methylation of Active Genes in Fungi.</title>
        <authorList>
            <consortium name="DOE Joint Genome Institute"/>
            <person name="Mondo S.J."/>
            <person name="Dannebaum R.O."/>
            <person name="Kuo R.C."/>
            <person name="Labutti K."/>
            <person name="Haridas S."/>
            <person name="Kuo A."/>
            <person name="Salamov A."/>
            <person name="Ahrendt S.R."/>
            <person name="Lipzen A."/>
            <person name="Sullivan W."/>
            <person name="Andreopoulos W.B."/>
            <person name="Clum A."/>
            <person name="Lindquist E."/>
            <person name="Daum C."/>
            <person name="Ramamoorthy G.K."/>
            <person name="Gryganskyi A."/>
            <person name="Culley D."/>
            <person name="Magnuson J.K."/>
            <person name="James T.Y."/>
            <person name="O'Malley M.A."/>
            <person name="Stajich J.E."/>
            <person name="Spatafora J.W."/>
            <person name="Visel A."/>
            <person name="Grigoriev I.V."/>
        </authorList>
    </citation>
    <scope>NUCLEOTIDE SEQUENCE [LARGE SCALE GENOMIC DNA]</scope>
    <source>
        <strain evidence="9">finn</strain>
    </source>
</reference>
<keyword evidence="1" id="KW-0479">Metal-binding</keyword>
<evidence type="ECO:0000259" key="7">
    <source>
        <dbReference type="PROSITE" id="PS50114"/>
    </source>
</evidence>
<reference evidence="8 9" key="1">
    <citation type="submission" date="2016-08" db="EMBL/GenBank/DDBJ databases">
        <title>Genomes of anaerobic fungi encode conserved fungal cellulosomes for biomass hydrolysis.</title>
        <authorList>
            <consortium name="DOE Joint Genome Institute"/>
            <person name="Haitjema C.H."/>
            <person name="Gilmore S.P."/>
            <person name="Henske J.K."/>
            <person name="Solomon K.V."/>
            <person name="De Groot R."/>
            <person name="Kuo A."/>
            <person name="Mondo S.J."/>
            <person name="Salamov A.A."/>
            <person name="Labutti K."/>
            <person name="Zhao Z."/>
            <person name="Chiniquy J."/>
            <person name="Barry K."/>
            <person name="Brewer H.M."/>
            <person name="Purvine S.O."/>
            <person name="Wright A.T."/>
            <person name="Boxma B."/>
            <person name="Van Alen T."/>
            <person name="Hackstein J.H."/>
            <person name="Baker S.E."/>
            <person name="Grigoriev I.V."/>
            <person name="O'Malley M.A."/>
        </authorList>
    </citation>
    <scope>NUCLEOTIDE SEQUENCE [LARGE SCALE GENOMIC DNA]</scope>
    <source>
        <strain evidence="9">finn</strain>
    </source>
</reference>
<keyword evidence="4" id="KW-0805">Transcription regulation</keyword>
<dbReference type="Pfam" id="PF00320">
    <property type="entry name" value="GATA"/>
    <property type="match status" value="1"/>
</dbReference>
<feature type="domain" description="GATA-type" evidence="7">
    <location>
        <begin position="191"/>
        <end position="245"/>
    </location>
</feature>
<keyword evidence="3" id="KW-0862">Zinc</keyword>
<evidence type="ECO:0000256" key="6">
    <source>
        <dbReference type="PROSITE-ProRule" id="PRU00094"/>
    </source>
</evidence>
<dbReference type="GO" id="GO:0008270">
    <property type="term" value="F:zinc ion binding"/>
    <property type="evidence" value="ECO:0007669"/>
    <property type="project" value="UniProtKB-KW"/>
</dbReference>
<evidence type="ECO:0000256" key="5">
    <source>
        <dbReference type="ARBA" id="ARBA00023163"/>
    </source>
</evidence>
<dbReference type="SUPFAM" id="SSF57716">
    <property type="entry name" value="Glucocorticoid receptor-like (DNA-binding domain)"/>
    <property type="match status" value="1"/>
</dbReference>
<organism evidence="8 9">
    <name type="scientific">Piromyces finnis</name>
    <dbReference type="NCBI Taxonomy" id="1754191"/>
    <lineage>
        <taxon>Eukaryota</taxon>
        <taxon>Fungi</taxon>
        <taxon>Fungi incertae sedis</taxon>
        <taxon>Chytridiomycota</taxon>
        <taxon>Chytridiomycota incertae sedis</taxon>
        <taxon>Neocallimastigomycetes</taxon>
        <taxon>Neocallimastigales</taxon>
        <taxon>Neocallimastigaceae</taxon>
        <taxon>Piromyces</taxon>
    </lineage>
</organism>
<accession>A0A1Y1VN95</accession>
<dbReference type="CDD" id="cd00202">
    <property type="entry name" value="ZnF_GATA"/>
    <property type="match status" value="1"/>
</dbReference>
<evidence type="ECO:0000256" key="4">
    <source>
        <dbReference type="ARBA" id="ARBA00023015"/>
    </source>
</evidence>